<dbReference type="AlphaFoldDB" id="A0A7S3FYT2"/>
<evidence type="ECO:0000313" key="1">
    <source>
        <dbReference type="EMBL" id="CAE0240888.1"/>
    </source>
</evidence>
<organism evidence="1">
    <name type="scientific">Palpitomonas bilix</name>
    <dbReference type="NCBI Taxonomy" id="652834"/>
    <lineage>
        <taxon>Eukaryota</taxon>
        <taxon>Eukaryota incertae sedis</taxon>
    </lineage>
</organism>
<proteinExistence type="predicted"/>
<sequence>MRRSTFRMHKIARFWSTNITMHASMPAFNRARTLPILDISIAVSAALLLRNCMTLDCNGIMKKCYEKAGVLLSLPANKRLSSSLEPRAPESYAFSGRLSIKRSGPL</sequence>
<accession>A0A7S3FYT2</accession>
<protein>
    <submittedName>
        <fullName evidence="1">Uncharacterized protein</fullName>
    </submittedName>
</protein>
<gene>
    <name evidence="1" type="ORF">PBIL07802_LOCUS3049</name>
</gene>
<dbReference type="EMBL" id="HBIB01005104">
    <property type="protein sequence ID" value="CAE0240888.1"/>
    <property type="molecule type" value="Transcribed_RNA"/>
</dbReference>
<reference evidence="1" key="1">
    <citation type="submission" date="2021-01" db="EMBL/GenBank/DDBJ databases">
        <authorList>
            <person name="Corre E."/>
            <person name="Pelletier E."/>
            <person name="Niang G."/>
            <person name="Scheremetjew M."/>
            <person name="Finn R."/>
            <person name="Kale V."/>
            <person name="Holt S."/>
            <person name="Cochrane G."/>
            <person name="Meng A."/>
            <person name="Brown T."/>
            <person name="Cohen L."/>
        </authorList>
    </citation>
    <scope>NUCLEOTIDE SEQUENCE</scope>
    <source>
        <strain evidence="1">NIES-2562</strain>
    </source>
</reference>
<name>A0A7S3FYT2_9EUKA</name>